<protein>
    <recommendedName>
        <fullName evidence="6">Calcineurin-like phosphoesterase domain-containing protein</fullName>
    </recommendedName>
</protein>
<dbReference type="InterPro" id="IPR033308">
    <property type="entry name" value="PGAP5/Cdc1/Ted1"/>
</dbReference>
<dbReference type="InterPro" id="IPR029052">
    <property type="entry name" value="Metallo-depent_PP-like"/>
</dbReference>
<dbReference type="GO" id="GO:0005783">
    <property type="term" value="C:endoplasmic reticulum"/>
    <property type="evidence" value="ECO:0007669"/>
    <property type="project" value="TreeGrafter"/>
</dbReference>
<accession>A0A8K0WPD8</accession>
<evidence type="ECO:0000313" key="5">
    <source>
        <dbReference type="Proteomes" id="UP000813444"/>
    </source>
</evidence>
<dbReference type="GO" id="GO:0016020">
    <property type="term" value="C:membrane"/>
    <property type="evidence" value="ECO:0007669"/>
    <property type="project" value="GOC"/>
</dbReference>
<dbReference type="OrthoDB" id="9984693at2759"/>
<keyword evidence="5" id="KW-1185">Reference proteome</keyword>
<dbReference type="EMBL" id="JAGPNK010000009">
    <property type="protein sequence ID" value="KAH7313696.1"/>
    <property type="molecule type" value="Genomic_DNA"/>
</dbReference>
<dbReference type="GO" id="GO:0006506">
    <property type="term" value="P:GPI anchor biosynthetic process"/>
    <property type="evidence" value="ECO:0007669"/>
    <property type="project" value="InterPro"/>
</dbReference>
<feature type="transmembrane region" description="Helical" evidence="3">
    <location>
        <begin position="12"/>
        <end position="31"/>
    </location>
</feature>
<dbReference type="PANTHER" id="PTHR13315:SF1">
    <property type="entry name" value="PROTEIN TED1"/>
    <property type="match status" value="1"/>
</dbReference>
<dbReference type="AlphaFoldDB" id="A0A8K0WPD8"/>
<name>A0A8K0WPD8_9HYPO</name>
<proteinExistence type="predicted"/>
<dbReference type="PANTHER" id="PTHR13315">
    <property type="entry name" value="METALLO PHOSPHOESTERASE RELATED"/>
    <property type="match status" value="1"/>
</dbReference>
<dbReference type="Proteomes" id="UP000813444">
    <property type="component" value="Unassembled WGS sequence"/>
</dbReference>
<keyword evidence="1 3" id="KW-0472">Membrane</keyword>
<feature type="transmembrane region" description="Helical" evidence="3">
    <location>
        <begin position="509"/>
        <end position="530"/>
    </location>
</feature>
<feature type="region of interest" description="Disordered" evidence="2">
    <location>
        <begin position="561"/>
        <end position="580"/>
    </location>
</feature>
<evidence type="ECO:0000313" key="4">
    <source>
        <dbReference type="EMBL" id="KAH7313696.1"/>
    </source>
</evidence>
<gene>
    <name evidence="4" type="ORF">B0I35DRAFT_435687</name>
</gene>
<comment type="caution">
    <text evidence="4">The sequence shown here is derived from an EMBL/GenBank/DDBJ whole genome shotgun (WGS) entry which is preliminary data.</text>
</comment>
<evidence type="ECO:0000256" key="3">
    <source>
        <dbReference type="SAM" id="Phobius"/>
    </source>
</evidence>
<evidence type="ECO:0000256" key="2">
    <source>
        <dbReference type="SAM" id="MobiDB-lite"/>
    </source>
</evidence>
<sequence>MYVVAFLRHGLRLVVPLAIACSVYLYLYPFFNGCAFPVESRDASEAFQVTSRLHWPYNVGSGTDEVLPSKLAPFRLLALGDPQLEGDTSIPATKLGYFPHLKTIVKHVTFKSRHSSLVERTRQVFHEVVDFWFQDVPNALESLRKHIDLFGNDYYLGHIYRTLHWWTKPTHVTVLGDLLGSQWIGTKEFERRGRRFWDRVFLGAERLPDEVAVWPKNEYNVSGVLDGSEAEKIWTKRLLNVAGNHDIGYAGDLTRERVNRFERLFGKVNYELRFELPITDSEANSTIADDEDNFDSLRLHPEIRIIVINDMNLDTPAKDSSLQDETYSFVNAVISTSTAVEYQGIFTLVLTHIPMHKPHGTCVDSPFFDFHSDGSGVKEQNMLSFDASKGFLEGVFGVSADTTAAGHGMGRPGLMLNGHDHEGCGTYHFINHTSGASASDRSWEVMKWGDAQAQGVPTQAGIAGRREITVRSMMGDFGGNAGLLSLWFDQETWEWKFEYADCPLGTQHFWWLTHILILIAVVGMVLYGLFAGLGAIGFDLDAQVCKGVACLGRQLGLLKSTKGSANSAGAGAGGEKKKIS</sequence>
<evidence type="ECO:0008006" key="6">
    <source>
        <dbReference type="Google" id="ProtNLM"/>
    </source>
</evidence>
<evidence type="ECO:0000256" key="1">
    <source>
        <dbReference type="ARBA" id="ARBA00023136"/>
    </source>
</evidence>
<reference evidence="4" key="1">
    <citation type="journal article" date="2021" name="Nat. Commun.">
        <title>Genetic determinants of endophytism in the Arabidopsis root mycobiome.</title>
        <authorList>
            <person name="Mesny F."/>
            <person name="Miyauchi S."/>
            <person name="Thiergart T."/>
            <person name="Pickel B."/>
            <person name="Atanasova L."/>
            <person name="Karlsson M."/>
            <person name="Huettel B."/>
            <person name="Barry K.W."/>
            <person name="Haridas S."/>
            <person name="Chen C."/>
            <person name="Bauer D."/>
            <person name="Andreopoulos W."/>
            <person name="Pangilinan J."/>
            <person name="LaButti K."/>
            <person name="Riley R."/>
            <person name="Lipzen A."/>
            <person name="Clum A."/>
            <person name="Drula E."/>
            <person name="Henrissat B."/>
            <person name="Kohler A."/>
            <person name="Grigoriev I.V."/>
            <person name="Martin F.M."/>
            <person name="Hacquard S."/>
        </authorList>
    </citation>
    <scope>NUCLEOTIDE SEQUENCE</scope>
    <source>
        <strain evidence="4">MPI-CAGE-CH-0235</strain>
    </source>
</reference>
<organism evidence="4 5">
    <name type="scientific">Stachybotrys elegans</name>
    <dbReference type="NCBI Taxonomy" id="80388"/>
    <lineage>
        <taxon>Eukaryota</taxon>
        <taxon>Fungi</taxon>
        <taxon>Dikarya</taxon>
        <taxon>Ascomycota</taxon>
        <taxon>Pezizomycotina</taxon>
        <taxon>Sordariomycetes</taxon>
        <taxon>Hypocreomycetidae</taxon>
        <taxon>Hypocreales</taxon>
        <taxon>Stachybotryaceae</taxon>
        <taxon>Stachybotrys</taxon>
    </lineage>
</organism>
<keyword evidence="3" id="KW-1133">Transmembrane helix</keyword>
<keyword evidence="3" id="KW-0812">Transmembrane</keyword>
<dbReference type="SUPFAM" id="SSF56300">
    <property type="entry name" value="Metallo-dependent phosphatases"/>
    <property type="match status" value="1"/>
</dbReference>